<protein>
    <recommendedName>
        <fullName evidence="3">Fe2OG dioxygenase domain-containing protein</fullName>
    </recommendedName>
</protein>
<evidence type="ECO:0000313" key="2">
    <source>
        <dbReference type="Proteomes" id="UP001189429"/>
    </source>
</evidence>
<dbReference type="Proteomes" id="UP001189429">
    <property type="component" value="Unassembled WGS sequence"/>
</dbReference>
<comment type="caution">
    <text evidence="1">The sequence shown here is derived from an EMBL/GenBank/DDBJ whole genome shotgun (WGS) entry which is preliminary data.</text>
</comment>
<gene>
    <name evidence="1" type="ORF">PCOR1329_LOCUS11090</name>
</gene>
<name>A0ABN9QHG5_9DINO</name>
<evidence type="ECO:0008006" key="3">
    <source>
        <dbReference type="Google" id="ProtNLM"/>
    </source>
</evidence>
<accession>A0ABN9QHG5</accession>
<reference evidence="1" key="1">
    <citation type="submission" date="2023-10" db="EMBL/GenBank/DDBJ databases">
        <authorList>
            <person name="Chen Y."/>
            <person name="Shah S."/>
            <person name="Dougan E. K."/>
            <person name="Thang M."/>
            <person name="Chan C."/>
        </authorList>
    </citation>
    <scope>NUCLEOTIDE SEQUENCE [LARGE SCALE GENOMIC DNA]</scope>
</reference>
<evidence type="ECO:0000313" key="1">
    <source>
        <dbReference type="EMBL" id="CAK0804201.1"/>
    </source>
</evidence>
<organism evidence="1 2">
    <name type="scientific">Prorocentrum cordatum</name>
    <dbReference type="NCBI Taxonomy" id="2364126"/>
    <lineage>
        <taxon>Eukaryota</taxon>
        <taxon>Sar</taxon>
        <taxon>Alveolata</taxon>
        <taxon>Dinophyceae</taxon>
        <taxon>Prorocentrales</taxon>
        <taxon>Prorocentraceae</taxon>
        <taxon>Prorocentrum</taxon>
    </lineage>
</organism>
<sequence>MLLAPPVPRDIGSPGGGCAQILASEITSSIGADVAVFWVNDLGEESPTDVIISPAEDGLISTFTGHAFRIRTDDSAKTLVAELEVSETTARANVAPCGVVPPVQANRRDARKSELDGLVHDQFAPCDPPGKSGLWSCVRKIPKEEYSQRLADPPPEYGFANKEEAGGRKVHEQWDYGYTGHIRQVPRVANTSGFLKMSFTSKLKDILMPFWKDYGIGGVKDSVAPHGVIAGGYTNSHTIPMSKLDLDKHRDIQRKVHMELKDYLEWWTGRPLTHTSTFGIRIYHRGSMLIDHVDRADTHLASAVIQVGQDVDEDGGWPLEVIDEEGNCFEVYLQPGELVLYEGGRFRHGRPMRFKGNHFANIFSHFAPLEWKGPGKSPKFDGHLDEHGWLLSDEDEVQRHLEI</sequence>
<proteinExistence type="predicted"/>
<keyword evidence="2" id="KW-1185">Reference proteome</keyword>
<dbReference type="EMBL" id="CAUYUJ010003185">
    <property type="protein sequence ID" value="CAK0804201.1"/>
    <property type="molecule type" value="Genomic_DNA"/>
</dbReference>